<reference evidence="1 2" key="1">
    <citation type="journal article" date="2006" name="Nature">
        <title>Global trends of whole-genome duplications revealed by the ciliate Paramecium tetraurelia.</title>
        <authorList>
            <consortium name="Genoscope"/>
            <person name="Aury J.-M."/>
            <person name="Jaillon O."/>
            <person name="Duret L."/>
            <person name="Noel B."/>
            <person name="Jubin C."/>
            <person name="Porcel B.M."/>
            <person name="Segurens B."/>
            <person name="Daubin V."/>
            <person name="Anthouard V."/>
            <person name="Aiach N."/>
            <person name="Arnaiz O."/>
            <person name="Billaut A."/>
            <person name="Beisson J."/>
            <person name="Blanc I."/>
            <person name="Bouhouche K."/>
            <person name="Camara F."/>
            <person name="Duharcourt S."/>
            <person name="Guigo R."/>
            <person name="Gogendeau D."/>
            <person name="Katinka M."/>
            <person name="Keller A.-M."/>
            <person name="Kissmehl R."/>
            <person name="Klotz C."/>
            <person name="Koll F."/>
            <person name="Le Moue A."/>
            <person name="Lepere C."/>
            <person name="Malinsky S."/>
            <person name="Nowacki M."/>
            <person name="Nowak J.K."/>
            <person name="Plattner H."/>
            <person name="Poulain J."/>
            <person name="Ruiz F."/>
            <person name="Serrano V."/>
            <person name="Zagulski M."/>
            <person name="Dessen P."/>
            <person name="Betermier M."/>
            <person name="Weissenbach J."/>
            <person name="Scarpelli C."/>
            <person name="Schachter V."/>
            <person name="Sperling L."/>
            <person name="Meyer E."/>
            <person name="Cohen J."/>
            <person name="Wincker P."/>
        </authorList>
    </citation>
    <scope>NUCLEOTIDE SEQUENCE [LARGE SCALE GENOMIC DNA]</scope>
    <source>
        <strain evidence="1 2">Stock d4-2</strain>
    </source>
</reference>
<dbReference type="GeneID" id="5019285"/>
<dbReference type="Proteomes" id="UP000000600">
    <property type="component" value="Unassembled WGS sequence"/>
</dbReference>
<accession>A0C5N6</accession>
<proteinExistence type="predicted"/>
<name>A0C5N6_PARTE</name>
<evidence type="ECO:0000313" key="2">
    <source>
        <dbReference type="Proteomes" id="UP000000600"/>
    </source>
</evidence>
<protein>
    <submittedName>
        <fullName evidence="1">Uncharacterized protein</fullName>
    </submittedName>
</protein>
<evidence type="ECO:0000313" key="1">
    <source>
        <dbReference type="EMBL" id="CAK66103.1"/>
    </source>
</evidence>
<gene>
    <name evidence="1" type="ORF">GSPATT00035232001</name>
</gene>
<dbReference type="InParanoid" id="A0C5N6"/>
<keyword evidence="2" id="KW-1185">Reference proteome</keyword>
<dbReference type="HOGENOM" id="CLU_2517427_0_0_1"/>
<dbReference type="KEGG" id="ptm:GSPATT00035232001"/>
<dbReference type="AlphaFoldDB" id="A0C5N6"/>
<sequence>MASNLLQQLQKRSIIKPKKDASTPSSIIKQSTKMVVYPADVIFNQQIPQNNQSNLNLSANNSFRSFISHSEASLSSFDGIPGMII</sequence>
<dbReference type="RefSeq" id="XP_001433500.1">
    <property type="nucleotide sequence ID" value="XM_001433463.1"/>
</dbReference>
<dbReference type="EMBL" id="CT868042">
    <property type="protein sequence ID" value="CAK66103.1"/>
    <property type="molecule type" value="Genomic_DNA"/>
</dbReference>
<organism evidence="1 2">
    <name type="scientific">Paramecium tetraurelia</name>
    <dbReference type="NCBI Taxonomy" id="5888"/>
    <lineage>
        <taxon>Eukaryota</taxon>
        <taxon>Sar</taxon>
        <taxon>Alveolata</taxon>
        <taxon>Ciliophora</taxon>
        <taxon>Intramacronucleata</taxon>
        <taxon>Oligohymenophorea</taxon>
        <taxon>Peniculida</taxon>
        <taxon>Parameciidae</taxon>
        <taxon>Paramecium</taxon>
    </lineage>
</organism>